<dbReference type="Proteomes" id="UP000189580">
    <property type="component" value="Chromosome d"/>
</dbReference>
<dbReference type="GO" id="GO:0005737">
    <property type="term" value="C:cytoplasm"/>
    <property type="evidence" value="ECO:0007669"/>
    <property type="project" value="TreeGrafter"/>
</dbReference>
<accession>A0A161HEX5</accession>
<dbReference type="GO" id="GO:0006564">
    <property type="term" value="P:L-serine biosynthetic process"/>
    <property type="evidence" value="ECO:0007669"/>
    <property type="project" value="UniProtKB-KW"/>
</dbReference>
<evidence type="ECO:0000256" key="7">
    <source>
        <dbReference type="ARBA" id="ARBA00022679"/>
    </source>
</evidence>
<comment type="pathway">
    <text evidence="2">Amino-acid biosynthesis; L-serine biosynthesis; L-serine from 3-phospho-D-glycerate: step 2/3.</text>
</comment>
<evidence type="ECO:0000256" key="2">
    <source>
        <dbReference type="ARBA" id="ARBA00005099"/>
    </source>
</evidence>
<dbReference type="PANTHER" id="PTHR43247:SF1">
    <property type="entry name" value="PHOSPHOSERINE AMINOTRANSFERASE"/>
    <property type="match status" value="1"/>
</dbReference>
<dbReference type="InterPro" id="IPR000192">
    <property type="entry name" value="Aminotrans_V_dom"/>
</dbReference>
<gene>
    <name evidence="13" type="primary">SER1</name>
    <name evidence="13" type="ORF">AWJ20_4903</name>
</gene>
<sequence>MVLNKLDRAPPHYFGAGPALLPTEVLQQAAVELIQYQNLGIGLGEMSHRSSQAIDIINTTKQKVTQLLDVPDTHEVFFAQGGGTGGFAAVAGNLLAAHAHKTGKKGVANYIVTGSWSQKAAEEAERLGADVNIVVDARKFTPNGKYGVIPAQSDWKFTPNAEDIAYVYYCDNETVGGVEFHAPPEVPEGVELVADMSSNFLSKPVDVSKFGLIFGGAQKNIGIAGISLYIIKKSLLQHASLEQLRQLQVPIIPIFLDFPTLVKNNSAYNTLSIFALRIVQLNVEHLLAKGGLKAQGEESKRKAAKIYALLDKHPEIYKSPVAPTARSNMNIVFTIPGDGKEETFIKEAAIWGLTGLKGHRSVGGIRVSNCKSTGDVLPPAAGAPP</sequence>
<evidence type="ECO:0000256" key="10">
    <source>
        <dbReference type="ARBA" id="ARBA00049007"/>
    </source>
</evidence>
<evidence type="ECO:0000256" key="9">
    <source>
        <dbReference type="ARBA" id="ARBA00023299"/>
    </source>
</evidence>
<dbReference type="GO" id="GO:0004648">
    <property type="term" value="F:O-phospho-L-serine:2-oxoglutarate aminotransferase activity"/>
    <property type="evidence" value="ECO:0007669"/>
    <property type="project" value="UniProtKB-EC"/>
</dbReference>
<keyword evidence="6" id="KW-0028">Amino-acid biosynthesis</keyword>
<dbReference type="Gene3D" id="3.40.640.10">
    <property type="entry name" value="Type I PLP-dependent aspartate aminotransferase-like (Major domain)"/>
    <property type="match status" value="1"/>
</dbReference>
<comment type="catalytic activity">
    <reaction evidence="10">
        <text>O-phospho-L-serine + 2-oxoglutarate = 3-phosphooxypyruvate + L-glutamate</text>
        <dbReference type="Rhea" id="RHEA:14329"/>
        <dbReference type="ChEBI" id="CHEBI:16810"/>
        <dbReference type="ChEBI" id="CHEBI:18110"/>
        <dbReference type="ChEBI" id="CHEBI:29985"/>
        <dbReference type="ChEBI" id="CHEBI:57524"/>
        <dbReference type="EC" id="2.6.1.52"/>
    </reaction>
</comment>
<dbReference type="InterPro" id="IPR022278">
    <property type="entry name" value="Pser_aminoTfrase"/>
</dbReference>
<dbReference type="OrthoDB" id="1703350at2759"/>
<dbReference type="GO" id="GO:0009113">
    <property type="term" value="P:purine nucleobase biosynthetic process"/>
    <property type="evidence" value="ECO:0007669"/>
    <property type="project" value="EnsemblFungi"/>
</dbReference>
<dbReference type="InterPro" id="IPR020578">
    <property type="entry name" value="Aminotrans_V_PyrdxlP_BS"/>
</dbReference>
<evidence type="ECO:0000256" key="3">
    <source>
        <dbReference type="ARBA" id="ARBA00006904"/>
    </source>
</evidence>
<evidence type="ECO:0000256" key="4">
    <source>
        <dbReference type="ARBA" id="ARBA00013030"/>
    </source>
</evidence>
<dbReference type="GO" id="GO:0030170">
    <property type="term" value="F:pyridoxal phosphate binding"/>
    <property type="evidence" value="ECO:0007669"/>
    <property type="project" value="TreeGrafter"/>
</dbReference>
<keyword evidence="9" id="KW-0718">Serine biosynthesis</keyword>
<protein>
    <recommendedName>
        <fullName evidence="4">phosphoserine transaminase</fullName>
        <ecNumber evidence="4">2.6.1.52</ecNumber>
    </recommendedName>
</protein>
<dbReference type="PIRSF" id="PIRSF000525">
    <property type="entry name" value="SerC"/>
    <property type="match status" value="1"/>
</dbReference>
<evidence type="ECO:0000313" key="13">
    <source>
        <dbReference type="EMBL" id="ANB13950.1"/>
    </source>
</evidence>
<evidence type="ECO:0000256" key="5">
    <source>
        <dbReference type="ARBA" id="ARBA00022576"/>
    </source>
</evidence>
<dbReference type="FunFam" id="3.40.640.10:FF:000010">
    <property type="entry name" value="Phosphoserine aminotransferase"/>
    <property type="match status" value="1"/>
</dbReference>
<evidence type="ECO:0000256" key="11">
    <source>
        <dbReference type="RuleBase" id="RU004504"/>
    </source>
</evidence>
<dbReference type="GeneID" id="30037086"/>
<dbReference type="InterPro" id="IPR015422">
    <property type="entry name" value="PyrdxlP-dep_Trfase_small"/>
</dbReference>
<dbReference type="KEGG" id="slb:AWJ20_4903"/>
<dbReference type="Pfam" id="PF00266">
    <property type="entry name" value="Aminotran_5"/>
    <property type="match status" value="1"/>
</dbReference>
<keyword evidence="7" id="KW-0808">Transferase</keyword>
<dbReference type="HAMAP" id="MF_00160">
    <property type="entry name" value="SerC_aminotrans_5"/>
    <property type="match status" value="1"/>
</dbReference>
<dbReference type="EMBL" id="CP014502">
    <property type="protein sequence ID" value="ANB13950.1"/>
    <property type="molecule type" value="Genomic_DNA"/>
</dbReference>
<comment type="cofactor">
    <cofactor evidence="1 11">
        <name>pyridoxal 5'-phosphate</name>
        <dbReference type="ChEBI" id="CHEBI:597326"/>
    </cofactor>
</comment>
<keyword evidence="14" id="KW-1185">Reference proteome</keyword>
<comment type="similarity">
    <text evidence="3">Belongs to the class-V pyridoxal-phosphate-dependent aminotransferase family. SerC subfamily.</text>
</comment>
<evidence type="ECO:0000256" key="1">
    <source>
        <dbReference type="ARBA" id="ARBA00001933"/>
    </source>
</evidence>
<dbReference type="UniPathway" id="UPA00135">
    <property type="reaction ID" value="UER00197"/>
</dbReference>
<feature type="domain" description="Aminotransferase class V" evidence="12">
    <location>
        <begin position="14"/>
        <end position="354"/>
    </location>
</feature>
<dbReference type="RefSeq" id="XP_018736427.1">
    <property type="nucleotide sequence ID" value="XM_018882006.1"/>
</dbReference>
<dbReference type="InterPro" id="IPR015421">
    <property type="entry name" value="PyrdxlP-dep_Trfase_major"/>
</dbReference>
<evidence type="ECO:0000259" key="12">
    <source>
        <dbReference type="Pfam" id="PF00266"/>
    </source>
</evidence>
<dbReference type="NCBIfam" id="NF003764">
    <property type="entry name" value="PRK05355.1"/>
    <property type="match status" value="1"/>
</dbReference>
<keyword evidence="5" id="KW-0032">Aminotransferase</keyword>
<dbReference type="EC" id="2.6.1.52" evidence="4"/>
<keyword evidence="8" id="KW-0663">Pyridoxal phosphate</keyword>
<evidence type="ECO:0000313" key="14">
    <source>
        <dbReference type="Proteomes" id="UP000189580"/>
    </source>
</evidence>
<dbReference type="AlphaFoldDB" id="A0A161HEX5"/>
<reference evidence="13 14" key="1">
    <citation type="submission" date="2016-02" db="EMBL/GenBank/DDBJ databases">
        <title>Complete genome sequence and transcriptome regulation of the pentose utilising yeast Sugiyamaella lignohabitans.</title>
        <authorList>
            <person name="Bellasio M."/>
            <person name="Peymann A."/>
            <person name="Valli M."/>
            <person name="Sipitzky M."/>
            <person name="Graf A."/>
            <person name="Sauer M."/>
            <person name="Marx H."/>
            <person name="Mattanovich D."/>
        </authorList>
    </citation>
    <scope>NUCLEOTIDE SEQUENCE [LARGE SCALE GENOMIC DNA]</scope>
    <source>
        <strain evidence="13 14">CBS 10342</strain>
    </source>
</reference>
<dbReference type="Gene3D" id="3.90.1150.10">
    <property type="entry name" value="Aspartate Aminotransferase, domain 1"/>
    <property type="match status" value="1"/>
</dbReference>
<dbReference type="PROSITE" id="PS00595">
    <property type="entry name" value="AA_TRANSFER_CLASS_5"/>
    <property type="match status" value="1"/>
</dbReference>
<dbReference type="PANTHER" id="PTHR43247">
    <property type="entry name" value="PHOSPHOSERINE AMINOTRANSFERASE"/>
    <property type="match status" value="1"/>
</dbReference>
<dbReference type="SUPFAM" id="SSF53383">
    <property type="entry name" value="PLP-dependent transferases"/>
    <property type="match status" value="1"/>
</dbReference>
<dbReference type="InterPro" id="IPR015424">
    <property type="entry name" value="PyrdxlP-dep_Trfase"/>
</dbReference>
<evidence type="ECO:0000256" key="6">
    <source>
        <dbReference type="ARBA" id="ARBA00022605"/>
    </source>
</evidence>
<name>A0A161HEX5_9ASCO</name>
<organism evidence="13 14">
    <name type="scientific">Sugiyamaella lignohabitans</name>
    <dbReference type="NCBI Taxonomy" id="796027"/>
    <lineage>
        <taxon>Eukaryota</taxon>
        <taxon>Fungi</taxon>
        <taxon>Dikarya</taxon>
        <taxon>Ascomycota</taxon>
        <taxon>Saccharomycotina</taxon>
        <taxon>Dipodascomycetes</taxon>
        <taxon>Dipodascales</taxon>
        <taxon>Trichomonascaceae</taxon>
        <taxon>Sugiyamaella</taxon>
    </lineage>
</organism>
<proteinExistence type="inferred from homology"/>
<evidence type="ECO:0000256" key="8">
    <source>
        <dbReference type="ARBA" id="ARBA00022898"/>
    </source>
</evidence>